<keyword evidence="2" id="KW-1185">Reference proteome</keyword>
<comment type="caution">
    <text evidence="1">The sequence shown here is derived from an EMBL/GenBank/DDBJ whole genome shotgun (WGS) entry which is preliminary data.</text>
</comment>
<name>A0ABR6Z7Y8_9BURK</name>
<organism evidence="1 2">
    <name type="scientific">Undibacterium umbellatum</name>
    <dbReference type="NCBI Taxonomy" id="2762300"/>
    <lineage>
        <taxon>Bacteria</taxon>
        <taxon>Pseudomonadati</taxon>
        <taxon>Pseudomonadota</taxon>
        <taxon>Betaproteobacteria</taxon>
        <taxon>Burkholderiales</taxon>
        <taxon>Oxalobacteraceae</taxon>
        <taxon>Undibacterium</taxon>
    </lineage>
</organism>
<protein>
    <submittedName>
        <fullName evidence="1">Uncharacterized protein</fullName>
    </submittedName>
</protein>
<reference evidence="1 2" key="1">
    <citation type="submission" date="2020-08" db="EMBL/GenBank/DDBJ databases">
        <title>Novel species isolated from subtropical streams in China.</title>
        <authorList>
            <person name="Lu H."/>
        </authorList>
    </citation>
    <scope>NUCLEOTIDE SEQUENCE [LARGE SCALE GENOMIC DNA]</scope>
    <source>
        <strain evidence="1 2">NL8W</strain>
    </source>
</reference>
<sequence>MTTQFPNCQMPTLLPQCLPPTSPIACHILTQPQQCIPQTSPAICHVTQPPQCFPQTSPAICHFTQPQQCFPQTLAGPICNNVTSPVMCRITRNHPLCDIQQCQANTRIFPTKPFDPTIVQNQTPVFNGGVAAGGGLAAPAQAQNFAGAAAPEQQFAAQANFGPTGIQHCTVGPQFCGNTAWQPCPPIGQTGVQYCTAAPQFCGNTAWQPCQPIGQTGVQNCTAAPQFCGNTAWQPCPPQQAQMAIHPTTNPTANTHCFICPPLTVDALQAAPQQAQAMNPTASTHCFVCPPPTLEAQQQVGPTGVHFCTAAPQLCGHTAWANCQPLLSAPPHCPTVSPVCQPQAVAPTHLLGCTCLPMTVGPVIPTNNMPICGNTCLPMTVGPVIPTQNMPICGNTCLPMTIGPVIPTNNMPICGNTCLPMTVGPVMTVAAC</sequence>
<proteinExistence type="predicted"/>
<gene>
    <name evidence="1" type="ORF">H8L47_08865</name>
</gene>
<dbReference type="RefSeq" id="WP_186953226.1">
    <property type="nucleotide sequence ID" value="NZ_JACOFX010000003.1"/>
</dbReference>
<accession>A0ABR6Z7Y8</accession>
<evidence type="ECO:0000313" key="1">
    <source>
        <dbReference type="EMBL" id="MBC3907676.1"/>
    </source>
</evidence>
<dbReference type="Proteomes" id="UP000646911">
    <property type="component" value="Unassembled WGS sequence"/>
</dbReference>
<dbReference type="EMBL" id="JACOFX010000003">
    <property type="protein sequence ID" value="MBC3907676.1"/>
    <property type="molecule type" value="Genomic_DNA"/>
</dbReference>
<evidence type="ECO:0000313" key="2">
    <source>
        <dbReference type="Proteomes" id="UP000646911"/>
    </source>
</evidence>